<evidence type="ECO:0000256" key="1">
    <source>
        <dbReference type="SAM" id="MobiDB-lite"/>
    </source>
</evidence>
<dbReference type="SMART" id="SM00513">
    <property type="entry name" value="SAP"/>
    <property type="match status" value="1"/>
</dbReference>
<dbReference type="InterPro" id="IPR036361">
    <property type="entry name" value="SAP_dom_sf"/>
</dbReference>
<evidence type="ECO:0000259" key="2">
    <source>
        <dbReference type="PROSITE" id="PS50800"/>
    </source>
</evidence>
<feature type="compositionally biased region" description="Acidic residues" evidence="1">
    <location>
        <begin position="1064"/>
        <end position="1082"/>
    </location>
</feature>
<reference evidence="3 4" key="1">
    <citation type="submission" date="2024-10" db="EMBL/GenBank/DDBJ databases">
        <title>Updated reference genomes for cyclostephanoid diatoms.</title>
        <authorList>
            <person name="Roberts W.R."/>
            <person name="Alverson A.J."/>
        </authorList>
    </citation>
    <scope>NUCLEOTIDE SEQUENCE [LARGE SCALE GENOMIC DNA]</scope>
    <source>
        <strain evidence="3 4">AJA232-27</strain>
    </source>
</reference>
<feature type="compositionally biased region" description="Low complexity" evidence="1">
    <location>
        <begin position="61"/>
        <end position="70"/>
    </location>
</feature>
<keyword evidence="4" id="KW-1185">Reference proteome</keyword>
<feature type="region of interest" description="Disordered" evidence="1">
    <location>
        <begin position="52"/>
        <end position="72"/>
    </location>
</feature>
<feature type="compositionally biased region" description="Acidic residues" evidence="1">
    <location>
        <begin position="772"/>
        <end position="785"/>
    </location>
</feature>
<feature type="compositionally biased region" description="Basic and acidic residues" evidence="1">
    <location>
        <begin position="1098"/>
        <end position="1114"/>
    </location>
</feature>
<feature type="region of interest" description="Disordered" evidence="1">
    <location>
        <begin position="1798"/>
        <end position="1904"/>
    </location>
</feature>
<dbReference type="InterPro" id="IPR003034">
    <property type="entry name" value="SAP_dom"/>
</dbReference>
<feature type="compositionally biased region" description="Acidic residues" evidence="1">
    <location>
        <begin position="1236"/>
        <end position="1252"/>
    </location>
</feature>
<feature type="region of interest" description="Disordered" evidence="1">
    <location>
        <begin position="808"/>
        <end position="978"/>
    </location>
</feature>
<evidence type="ECO:0000313" key="3">
    <source>
        <dbReference type="EMBL" id="KAL3759821.1"/>
    </source>
</evidence>
<feature type="compositionally biased region" description="Polar residues" evidence="1">
    <location>
        <begin position="1451"/>
        <end position="1498"/>
    </location>
</feature>
<organism evidence="3 4">
    <name type="scientific">Discostella pseudostelligera</name>
    <dbReference type="NCBI Taxonomy" id="259834"/>
    <lineage>
        <taxon>Eukaryota</taxon>
        <taxon>Sar</taxon>
        <taxon>Stramenopiles</taxon>
        <taxon>Ochrophyta</taxon>
        <taxon>Bacillariophyta</taxon>
        <taxon>Coscinodiscophyceae</taxon>
        <taxon>Thalassiosirophycidae</taxon>
        <taxon>Stephanodiscales</taxon>
        <taxon>Stephanodiscaceae</taxon>
        <taxon>Discostella</taxon>
    </lineage>
</organism>
<feature type="region of interest" description="Disordered" evidence="1">
    <location>
        <begin position="1"/>
        <end position="27"/>
    </location>
</feature>
<feature type="compositionally biased region" description="Basic and acidic residues" evidence="1">
    <location>
        <begin position="1294"/>
        <end position="1305"/>
    </location>
</feature>
<dbReference type="SUPFAM" id="SSF68906">
    <property type="entry name" value="SAP domain"/>
    <property type="match status" value="1"/>
</dbReference>
<feature type="compositionally biased region" description="Basic and acidic residues" evidence="1">
    <location>
        <begin position="813"/>
        <end position="827"/>
    </location>
</feature>
<feature type="compositionally biased region" description="Basic and acidic residues" evidence="1">
    <location>
        <begin position="948"/>
        <end position="978"/>
    </location>
</feature>
<feature type="compositionally biased region" description="Polar residues" evidence="1">
    <location>
        <begin position="1921"/>
        <end position="1930"/>
    </location>
</feature>
<feature type="compositionally biased region" description="Polar residues" evidence="1">
    <location>
        <begin position="2056"/>
        <end position="2070"/>
    </location>
</feature>
<comment type="caution">
    <text evidence="3">The sequence shown here is derived from an EMBL/GenBank/DDBJ whole genome shotgun (WGS) entry which is preliminary data.</text>
</comment>
<feature type="compositionally biased region" description="Polar residues" evidence="1">
    <location>
        <begin position="1552"/>
        <end position="1565"/>
    </location>
</feature>
<feature type="compositionally biased region" description="Polar residues" evidence="1">
    <location>
        <begin position="1650"/>
        <end position="1673"/>
    </location>
</feature>
<sequence>MTMALSQKRSHESTLVGSETSDSDISMEGGKLTHLLSKSLLDLLLMTNSGDRTTGTTPAASNGNGSGNDSQSDVYQQYLNSSSIVTSESSLSLIERLEHWLSTAMATVGVGSNSNTLKFWRAHGNGIEDVFADGRYLVWFVKEIILLGLADVEGTMSTTEDIQGWDDRARYSGSDAQFRDHVLEVLEHWQHSAMDLLSKNGAKAGTEEGGVDTAGVLWQMLLQNAHLTPVTLRDAFDNFSSPQHHYEQNVLTRGNIDTDDLLPAEYFAWPTFFRCAASEAARDYAHEHGGASHPNKRRRSNDSTSLLVGGGGAQSDAWWPLFGYFITYAFISSPIKMTTEQKIIFLKENFIATLPSMMLIRNFDYNTKNSLLSGIVACVFDELGDWIVSDSLALSGEDEEESEEVCSRHQATVGRVVDLLLVDGFLPKLASLTRTPIAHLISKMADALLNYSEVNHRLHYQRSLSGNNEGDENYYVDLQQHVVNDATHVVHFIEKANPQLKDQLATRNVIPSYYASTQQLASSHPMVIYTRALLASNNLRAVADASYTLEDCIGVDEATKKHCYFLLFEKLQDTGVLYENGWNCTKKGGVTLANISIGAMGRECALDYLKAIVSMAKEELLSSSLRHNRAELNRLLGVKDIVRRTTLKFLLPRAYSPDEALRIATTISDAENFPRLENSSWGKKRDESAIDVAHCILTSRSLYPMLNEKFVADNDVIEEEMENDRGDGLEFDALPEEESADSKHEDSIEIGTAAMNEEVKRPSDNQESGVIDLEDTEEDEEDEAEPPNVQLAVSAATKSMGSVYAENSDVEGEVIHEDTSDLKEENRVTYPRHYHQFAGNYSESDEYEQEDEEEADRHLAYEGMYDIEEGQGESDGEENYEEPGEDLIEITSSVEDEDEEVDDDDEDEDEYEDDYSHEEAAEVDVESSEEETSKTDILNEAVNQFIAKENDGTGRVGDVEVNHESDENERANEQDHHDDGIVLKAAHQHIIATNAAKKGNNEFVEMASGNFVNDDQIPALDIHEKDSSMNDEVDEFHAERFTNDGNDQADDALNSPEEFACDTSDTDDMQMADDEHESIDTEDDKRSLAAASVDADDDKSSLADRMALQERESSEYATTGAPLLDDVPLNQSTEHDSDDERPSVLVAAAMSSQRLGNNLFELSSALDEEPPGGDNHSFDDTSAAQASMGANLWENYDDASQGEIDVDGTVDVQVARYLGQDLAFGSVGVLNTANDTGEDSNPETVEEAEYTDDGYAPDAEATEEDCASRAKRGDSSALSVVDDGYVPDAEFTEEDRPAKSSSKEERAVVKLRAARITSIDDNGTLTETMRVEVLSSPAKGIDAGYLPDGHTTAGEASEDDQCDDVVSAIHADRGEEVLEENPIDDMLSHGNDSSHDLSAPAESRLDDANFPSTVDGTENVVNVQEELSREMNIHVNCHNFAEHAASDDVVEQSSTREVTQVASQDNSRNVDDGQTTAELAVGSNQDESEPSPLQSLPTDHTDSGATLDDHDDSINATTVGALPEEKDITVHDEMVTSRSNEVDSEVDRTSAFDDTTQSNVATTTGAEGDYGQTKAELAMGGNQDESEPSPLQSLPTDHTDSGATLDDHDDSINATTVGALPEEKDITVHDEMVTSRSNEVDSEVDRTSAFDGTTQSNVATTTGAEADDGQTTAELAMGGNQDESEPSPLQNLPTDHADSGATLDDHDDSINATTVGALPEEKDITVHDEMVASGSNEVDSEVDRTSALDDTTSHTEFEDFSHLTVAKLRERLKELNLPLGGRKQELIRRLNDTLQSNRNENQSFIYQGKSDALESDSISNKRKSTSDSVNSIQNKADPPSESFPVRASKRIKHPSVKSVESVHDNEKKLTRSARRKIGPSPRVNVSGQREDDTPALPVVPEDDILKGSAIAMEDTVADTRSNASIASTAENAVDGTNAPKSSRASKDERRTTRSSAKHIAGESKQNTSKTTNKSDNVVVKDESTQSVRTRSKKSTAAEDGGGRTSLQRSTRSKKDAENLSAGKDLPPTRGPGRSSKRVKEEETEGSSTAATMHGARNSSAKVDASSSGLRSSKRIRAKK</sequence>
<accession>A0ABD3MAM8</accession>
<feature type="region of interest" description="Disordered" evidence="1">
    <location>
        <begin position="1232"/>
        <end position="1305"/>
    </location>
</feature>
<feature type="compositionally biased region" description="Acidic residues" evidence="1">
    <location>
        <begin position="843"/>
        <end position="854"/>
    </location>
</feature>
<dbReference type="Gene3D" id="1.10.720.30">
    <property type="entry name" value="SAP domain"/>
    <property type="match status" value="1"/>
</dbReference>
<feature type="region of interest" description="Disordered" evidence="1">
    <location>
        <begin position="1384"/>
        <end position="1415"/>
    </location>
</feature>
<feature type="compositionally biased region" description="Acidic residues" evidence="1">
    <location>
        <begin position="865"/>
        <end position="930"/>
    </location>
</feature>
<dbReference type="EMBL" id="JALLBG020000196">
    <property type="protein sequence ID" value="KAL3759821.1"/>
    <property type="molecule type" value="Genomic_DNA"/>
</dbReference>
<protein>
    <recommendedName>
        <fullName evidence="2">SAP domain-containing protein</fullName>
    </recommendedName>
</protein>
<name>A0ABD3MAM8_9STRA</name>
<feature type="region of interest" description="Disordered" evidence="1">
    <location>
        <begin position="1921"/>
        <end position="2079"/>
    </location>
</feature>
<feature type="compositionally biased region" description="Basic and acidic residues" evidence="1">
    <location>
        <begin position="1523"/>
        <end position="1535"/>
    </location>
</feature>
<feature type="compositionally biased region" description="Polar residues" evidence="1">
    <location>
        <begin position="1"/>
        <end position="24"/>
    </location>
</feature>
<dbReference type="PROSITE" id="PS50800">
    <property type="entry name" value="SAP"/>
    <property type="match status" value="1"/>
</dbReference>
<gene>
    <name evidence="3" type="ORF">ACHAWU_007565</name>
</gene>
<evidence type="ECO:0000313" key="4">
    <source>
        <dbReference type="Proteomes" id="UP001530293"/>
    </source>
</evidence>
<feature type="region of interest" description="Disordered" evidence="1">
    <location>
        <begin position="1042"/>
        <end position="1141"/>
    </location>
</feature>
<feature type="region of interest" description="Disordered" evidence="1">
    <location>
        <begin position="754"/>
        <end position="788"/>
    </location>
</feature>
<dbReference type="Pfam" id="PF02037">
    <property type="entry name" value="SAP"/>
    <property type="match status" value="1"/>
</dbReference>
<dbReference type="Proteomes" id="UP001530293">
    <property type="component" value="Unassembled WGS sequence"/>
</dbReference>
<feature type="compositionally biased region" description="Basic and acidic residues" evidence="1">
    <location>
        <begin position="1621"/>
        <end position="1633"/>
    </location>
</feature>
<feature type="region of interest" description="Disordered" evidence="1">
    <location>
        <begin position="1446"/>
        <end position="1722"/>
    </location>
</feature>
<proteinExistence type="predicted"/>
<feature type="compositionally biased region" description="Polar residues" evidence="1">
    <location>
        <begin position="1963"/>
        <end position="1975"/>
    </location>
</feature>
<feature type="domain" description="SAP" evidence="2">
    <location>
        <begin position="1760"/>
        <end position="1794"/>
    </location>
</feature>
<feature type="compositionally biased region" description="Basic and acidic residues" evidence="1">
    <location>
        <begin position="1860"/>
        <end position="1869"/>
    </location>
</feature>
<feature type="region of interest" description="Disordered" evidence="1">
    <location>
        <begin position="1164"/>
        <end position="1186"/>
    </location>
</feature>